<dbReference type="EMBL" id="VBTY01000013">
    <property type="protein sequence ID" value="MDG3493510.1"/>
    <property type="molecule type" value="Genomic_DNA"/>
</dbReference>
<dbReference type="PANTHER" id="PTHR30024">
    <property type="entry name" value="ALIPHATIC SULFONATES-BINDING PROTEIN-RELATED"/>
    <property type="match status" value="1"/>
</dbReference>
<dbReference type="PANTHER" id="PTHR30024:SF42">
    <property type="entry name" value="ALIPHATIC SULFONATES-BINDING PROTEIN-RELATED"/>
    <property type="match status" value="1"/>
</dbReference>
<name>A0A9X4M6N3_9CYAN</name>
<dbReference type="GO" id="GO:0016020">
    <property type="term" value="C:membrane"/>
    <property type="evidence" value="ECO:0007669"/>
    <property type="project" value="InterPro"/>
</dbReference>
<dbReference type="InterPro" id="IPR001638">
    <property type="entry name" value="Solute-binding_3/MltF_N"/>
</dbReference>
<dbReference type="GO" id="GO:0042626">
    <property type="term" value="F:ATPase-coupled transmembrane transporter activity"/>
    <property type="evidence" value="ECO:0007669"/>
    <property type="project" value="InterPro"/>
</dbReference>
<organism evidence="4 5">
    <name type="scientific">Pseudanabaena catenata USMAC16</name>
    <dbReference type="NCBI Taxonomy" id="1855837"/>
    <lineage>
        <taxon>Bacteria</taxon>
        <taxon>Bacillati</taxon>
        <taxon>Cyanobacteriota</taxon>
        <taxon>Cyanophyceae</taxon>
        <taxon>Pseudanabaenales</taxon>
        <taxon>Pseudanabaenaceae</taxon>
        <taxon>Pseudanabaena</taxon>
    </lineage>
</organism>
<comment type="similarity">
    <text evidence="1">Belongs to the bacterial solute-binding protein SsuA/TauA family.</text>
</comment>
<dbReference type="RefSeq" id="WP_009625549.1">
    <property type="nucleotide sequence ID" value="NZ_VBTY01000013.1"/>
</dbReference>
<dbReference type="AlphaFoldDB" id="A0A9X4M6N3"/>
<dbReference type="SMART" id="SM00062">
    <property type="entry name" value="PBPb"/>
    <property type="match status" value="1"/>
</dbReference>
<evidence type="ECO:0000313" key="5">
    <source>
        <dbReference type="Proteomes" id="UP001152872"/>
    </source>
</evidence>
<gene>
    <name evidence="4" type="ORF">FEV09_02965</name>
</gene>
<evidence type="ECO:0000313" key="4">
    <source>
        <dbReference type="EMBL" id="MDG3493510.1"/>
    </source>
</evidence>
<dbReference type="Pfam" id="PF13379">
    <property type="entry name" value="NMT1_2"/>
    <property type="match status" value="1"/>
</dbReference>
<protein>
    <submittedName>
        <fullName evidence="4">Aliphatic sulfonate ABC transporter substrate-binding protein</fullName>
    </submittedName>
</protein>
<sequence>MTSPLYLPRRRFLSLTAQGLTGLSTALFLGSCGSQTPSTTSSTTPSPAASNSPRSTSPTAAIDLGIKTKVFRVGYQSAGDLVRARKVLEKRLEPLGVTVEWAQFAQGPQLMEAMNVGKIDFGAVGESPPIFAQAAGADIVYVVGTKNTPLTGRASVIAVPPESTIQKIEDIKGQEVYFQKGSASHYFIVRALQEVGLTIKDIKVKSAPTVETRGAFIEGKIPVWVSGDPHYAIAEDLGRIRVIKDAVGLDSPGAYYVARKPFALENLGLLKAVIEELHELDKWSEANRTEVTEIYARELKLKSSVAEKVIGRRTFAGRRGLTPQLIKEQQRVADLFFDEKVIPKKVDIQGALLPVEVYAAITPPEILKES</sequence>
<evidence type="ECO:0000256" key="2">
    <source>
        <dbReference type="SAM" id="MobiDB-lite"/>
    </source>
</evidence>
<dbReference type="Proteomes" id="UP001152872">
    <property type="component" value="Unassembled WGS sequence"/>
</dbReference>
<comment type="caution">
    <text evidence="4">The sequence shown here is derived from an EMBL/GenBank/DDBJ whole genome shotgun (WGS) entry which is preliminary data.</text>
</comment>
<accession>A0A9X4M6N3</accession>
<dbReference type="NCBIfam" id="TIGR01728">
    <property type="entry name" value="SsuA_fam"/>
    <property type="match status" value="1"/>
</dbReference>
<evidence type="ECO:0000259" key="3">
    <source>
        <dbReference type="SMART" id="SM00062"/>
    </source>
</evidence>
<evidence type="ECO:0000256" key="1">
    <source>
        <dbReference type="ARBA" id="ARBA00010742"/>
    </source>
</evidence>
<proteinExistence type="inferred from homology"/>
<keyword evidence="5" id="KW-1185">Reference proteome</keyword>
<dbReference type="InterPro" id="IPR010067">
    <property type="entry name" value="ABC_SsuA_sub-bd"/>
</dbReference>
<feature type="domain" description="Solute-binding protein family 3/N-terminal" evidence="3">
    <location>
        <begin position="70"/>
        <end position="291"/>
    </location>
</feature>
<feature type="region of interest" description="Disordered" evidence="2">
    <location>
        <begin position="34"/>
        <end position="59"/>
    </location>
</feature>
<reference evidence="4" key="1">
    <citation type="submission" date="2019-05" db="EMBL/GenBank/DDBJ databases">
        <title>Whole genome sequencing of Pseudanabaena catenata USMAC16.</title>
        <authorList>
            <person name="Khan Z."/>
            <person name="Omar W.M."/>
            <person name="Convey P."/>
            <person name="Merican F."/>
            <person name="Najimudin N."/>
        </authorList>
    </citation>
    <scope>NUCLEOTIDE SEQUENCE</scope>
    <source>
        <strain evidence="4">USMAC16</strain>
    </source>
</reference>
<dbReference type="Gene3D" id="3.40.190.10">
    <property type="entry name" value="Periplasmic binding protein-like II"/>
    <property type="match status" value="2"/>
</dbReference>
<dbReference type="SUPFAM" id="SSF53850">
    <property type="entry name" value="Periplasmic binding protein-like II"/>
    <property type="match status" value="1"/>
</dbReference>